<evidence type="ECO:0000313" key="2">
    <source>
        <dbReference type="Proteomes" id="UP001060245"/>
    </source>
</evidence>
<name>A0ACD4B919_MICMQ</name>
<sequence length="70" mass="7706">MNAERRRAGQVRRQRVLAIVVVDALIMAEDADLWLRAQQLATDVVIAARAKRRSAQGRGEEESPGGDIPP</sequence>
<dbReference type="EMBL" id="CP101471">
    <property type="protein sequence ID" value="UTT53749.1"/>
    <property type="molecule type" value="Genomic_DNA"/>
</dbReference>
<reference evidence="1" key="1">
    <citation type="submission" date="2022-07" db="EMBL/GenBank/DDBJ databases">
        <title>Complete genome of DND4.</title>
        <authorList>
            <person name="Cao G."/>
        </authorList>
    </citation>
    <scope>NUCLEOTIDE SEQUENCE</scope>
    <source>
        <strain evidence="1">DND4</strain>
    </source>
</reference>
<accession>A0ACD4B919</accession>
<evidence type="ECO:0000313" key="1">
    <source>
        <dbReference type="EMBL" id="UTT53749.1"/>
    </source>
</evidence>
<organism evidence="1 2">
    <name type="scientific">Microbacterium maritypicum</name>
    <name type="common">Microbacterium liquefaciens</name>
    <dbReference type="NCBI Taxonomy" id="33918"/>
    <lineage>
        <taxon>Bacteria</taxon>
        <taxon>Bacillati</taxon>
        <taxon>Actinomycetota</taxon>
        <taxon>Actinomycetes</taxon>
        <taxon>Micrococcales</taxon>
        <taxon>Microbacteriaceae</taxon>
        <taxon>Microbacterium</taxon>
    </lineage>
</organism>
<protein>
    <submittedName>
        <fullName evidence="1">Uncharacterized protein</fullName>
    </submittedName>
</protein>
<dbReference type="Proteomes" id="UP001060245">
    <property type="component" value="Chromosome"/>
</dbReference>
<proteinExistence type="predicted"/>
<gene>
    <name evidence="1" type="ORF">NMQ05_03990</name>
</gene>
<keyword evidence="2" id="KW-1185">Reference proteome</keyword>